<sequence>MKFILVFVFVFSFHVLMLLAKDIPHQDDSSKVLASNPESDLSVNYRFDPQNRRLPRGRWTKVNTRPVCFGTRKNQFGRFYVRTGRLIAIKLVHRYGSVTCNINNVNSTLSNWGCGMIPGYNSFSPRLVLRFFPSPFPVTRSQELRLWYGEDLMDFAEEDNRGSSCVDVFALYA</sequence>
<feature type="chain" id="PRO_5045392847" evidence="1">
    <location>
        <begin position="21"/>
        <end position="173"/>
    </location>
</feature>
<feature type="signal peptide" evidence="1">
    <location>
        <begin position="1"/>
        <end position="20"/>
    </location>
</feature>
<protein>
    <submittedName>
        <fullName evidence="2">Uncharacterized protein</fullName>
    </submittedName>
</protein>
<keyword evidence="3" id="KW-1185">Reference proteome</keyword>
<dbReference type="EMBL" id="CALNXK010000156">
    <property type="protein sequence ID" value="CAH3170528.1"/>
    <property type="molecule type" value="Genomic_DNA"/>
</dbReference>
<evidence type="ECO:0000313" key="2">
    <source>
        <dbReference type="EMBL" id="CAH3170528.1"/>
    </source>
</evidence>
<comment type="caution">
    <text evidence="2">The sequence shown here is derived from an EMBL/GenBank/DDBJ whole genome shotgun (WGS) entry which is preliminary data.</text>
</comment>
<keyword evidence="1" id="KW-0732">Signal</keyword>
<organism evidence="2 3">
    <name type="scientific">Porites lobata</name>
    <dbReference type="NCBI Taxonomy" id="104759"/>
    <lineage>
        <taxon>Eukaryota</taxon>
        <taxon>Metazoa</taxon>
        <taxon>Cnidaria</taxon>
        <taxon>Anthozoa</taxon>
        <taxon>Hexacorallia</taxon>
        <taxon>Scleractinia</taxon>
        <taxon>Fungiina</taxon>
        <taxon>Poritidae</taxon>
        <taxon>Porites</taxon>
    </lineage>
</organism>
<gene>
    <name evidence="2" type="ORF">PLOB_00010772</name>
</gene>
<dbReference type="Proteomes" id="UP001159405">
    <property type="component" value="Unassembled WGS sequence"/>
</dbReference>
<reference evidence="2 3" key="1">
    <citation type="submission" date="2022-05" db="EMBL/GenBank/DDBJ databases">
        <authorList>
            <consortium name="Genoscope - CEA"/>
            <person name="William W."/>
        </authorList>
    </citation>
    <scope>NUCLEOTIDE SEQUENCE [LARGE SCALE GENOMIC DNA]</scope>
</reference>
<accession>A0ABN8QU38</accession>
<name>A0ABN8QU38_9CNID</name>
<evidence type="ECO:0000313" key="3">
    <source>
        <dbReference type="Proteomes" id="UP001159405"/>
    </source>
</evidence>
<proteinExistence type="predicted"/>
<evidence type="ECO:0000256" key="1">
    <source>
        <dbReference type="SAM" id="SignalP"/>
    </source>
</evidence>